<dbReference type="EMBL" id="AP012338">
    <property type="protein sequence ID" value="BAM04918.1"/>
    <property type="molecule type" value="Genomic_DNA"/>
</dbReference>
<evidence type="ECO:0000313" key="2">
    <source>
        <dbReference type="EMBL" id="BAM04918.1"/>
    </source>
</evidence>
<dbReference type="KEGG" id="phm:PSMK_27590"/>
<dbReference type="STRING" id="1142394.PSMK_27590"/>
<organism evidence="2 3">
    <name type="scientific">Phycisphaera mikurensis (strain NBRC 102666 / KCTC 22515 / FYK2301M01)</name>
    <dbReference type="NCBI Taxonomy" id="1142394"/>
    <lineage>
        <taxon>Bacteria</taxon>
        <taxon>Pseudomonadati</taxon>
        <taxon>Planctomycetota</taxon>
        <taxon>Phycisphaerae</taxon>
        <taxon>Phycisphaerales</taxon>
        <taxon>Phycisphaeraceae</taxon>
        <taxon>Phycisphaera</taxon>
    </lineage>
</organism>
<dbReference type="AlphaFoldDB" id="I0II30"/>
<keyword evidence="3" id="KW-1185">Reference proteome</keyword>
<sequence length="77" mass="8336">MLLRPAEEGGAVTSQHELVAARGQRRHAAKLRERRRGRLCGRARRGGRCGSSRTRETAGCCFAQPEKAEPSCASVSS</sequence>
<evidence type="ECO:0000313" key="3">
    <source>
        <dbReference type="Proteomes" id="UP000007881"/>
    </source>
</evidence>
<dbReference type="HOGENOM" id="CLU_2634995_0_0_0"/>
<name>I0II30_PHYMF</name>
<dbReference type="Proteomes" id="UP000007881">
    <property type="component" value="Chromosome"/>
</dbReference>
<accession>I0II30</accession>
<gene>
    <name evidence="2" type="ordered locus">PSMK_27590</name>
</gene>
<protein>
    <submittedName>
        <fullName evidence="2">Uncharacterized protein</fullName>
    </submittedName>
</protein>
<feature type="region of interest" description="Disordered" evidence="1">
    <location>
        <begin position="1"/>
        <end position="30"/>
    </location>
</feature>
<evidence type="ECO:0000256" key="1">
    <source>
        <dbReference type="SAM" id="MobiDB-lite"/>
    </source>
</evidence>
<proteinExistence type="predicted"/>
<reference evidence="2 3" key="1">
    <citation type="submission" date="2012-02" db="EMBL/GenBank/DDBJ databases">
        <title>Complete genome sequence of Phycisphaera mikurensis NBRC 102666.</title>
        <authorList>
            <person name="Ankai A."/>
            <person name="Hosoyama A."/>
            <person name="Terui Y."/>
            <person name="Sekine M."/>
            <person name="Fukai R."/>
            <person name="Kato Y."/>
            <person name="Nakamura S."/>
            <person name="Yamada-Narita S."/>
            <person name="Kawakoshi A."/>
            <person name="Fukunaga Y."/>
            <person name="Yamazaki S."/>
            <person name="Fujita N."/>
        </authorList>
    </citation>
    <scope>NUCLEOTIDE SEQUENCE [LARGE SCALE GENOMIC DNA]</scope>
    <source>
        <strain evidence="3">NBRC 102666 / KCTC 22515 / FYK2301M01</strain>
    </source>
</reference>